<keyword evidence="2" id="KW-1185">Reference proteome</keyword>
<sequence>MDELGRVLLAKTWIGFDLDDTLHEFRRASGVATDAVLGAISGAHGIAHGQLKPEYSRILRAGTANAFADGKTSFQYRRERFASLLAAFSLPASDEDEMAKLLDLYEDSLSAALELKPGATDLLALLKSLGKKIVVVTEGPQDAQDRTVKALGIADHVDFLATTNRFRTAKTDGMFDMVLAHLGVSARDMAYVGDNEKRDTTPAASQGIFSILLDEARETSPASSPPRVSSLQVLHNCILENATVPTA</sequence>
<dbReference type="Proteomes" id="UP001163324">
    <property type="component" value="Chromosome 7"/>
</dbReference>
<name>A0ACC0UUA6_9HYPO</name>
<comment type="caution">
    <text evidence="1">The sequence shown here is derived from an EMBL/GenBank/DDBJ whole genome shotgun (WGS) entry which is preliminary data.</text>
</comment>
<protein>
    <submittedName>
        <fullName evidence="1">Uncharacterized protein</fullName>
    </submittedName>
</protein>
<gene>
    <name evidence="1" type="ORF">N3K66_007549</name>
</gene>
<organism evidence="1 2">
    <name type="scientific">Trichothecium roseum</name>
    <dbReference type="NCBI Taxonomy" id="47278"/>
    <lineage>
        <taxon>Eukaryota</taxon>
        <taxon>Fungi</taxon>
        <taxon>Dikarya</taxon>
        <taxon>Ascomycota</taxon>
        <taxon>Pezizomycotina</taxon>
        <taxon>Sordariomycetes</taxon>
        <taxon>Hypocreomycetidae</taxon>
        <taxon>Hypocreales</taxon>
        <taxon>Hypocreales incertae sedis</taxon>
        <taxon>Trichothecium</taxon>
    </lineage>
</organism>
<accession>A0ACC0UUA6</accession>
<evidence type="ECO:0000313" key="2">
    <source>
        <dbReference type="Proteomes" id="UP001163324"/>
    </source>
</evidence>
<reference evidence="1" key="1">
    <citation type="submission" date="2022-10" db="EMBL/GenBank/DDBJ databases">
        <title>Complete Genome of Trichothecium roseum strain YXFP-22015, a Plant Pathogen Isolated from Citrus.</title>
        <authorList>
            <person name="Wang Y."/>
            <person name="Zhu L."/>
        </authorList>
    </citation>
    <scope>NUCLEOTIDE SEQUENCE</scope>
    <source>
        <strain evidence="1">YXFP-22015</strain>
    </source>
</reference>
<dbReference type="EMBL" id="CM047946">
    <property type="protein sequence ID" value="KAI9897693.1"/>
    <property type="molecule type" value="Genomic_DNA"/>
</dbReference>
<evidence type="ECO:0000313" key="1">
    <source>
        <dbReference type="EMBL" id="KAI9897693.1"/>
    </source>
</evidence>
<proteinExistence type="predicted"/>